<evidence type="ECO:0000313" key="8">
    <source>
        <dbReference type="EMBL" id="EEW93864.1"/>
    </source>
</evidence>
<evidence type="ECO:0000256" key="2">
    <source>
        <dbReference type="ARBA" id="ARBA00009008"/>
    </source>
</evidence>
<protein>
    <submittedName>
        <fullName evidence="8">DivIVA domain-containing protein</fullName>
    </submittedName>
</protein>
<dbReference type="RefSeq" id="WP_006703019.1">
    <property type="nucleotide sequence ID" value="NZ_KI391971.1"/>
</dbReference>
<evidence type="ECO:0000313" key="9">
    <source>
        <dbReference type="Proteomes" id="UP000002939"/>
    </source>
</evidence>
<keyword evidence="3" id="KW-0963">Cytoplasm</keyword>
<dbReference type="eggNOG" id="COG3599">
    <property type="taxonomic scope" value="Bacteria"/>
</dbReference>
<comment type="caution">
    <text evidence="8">The sequence shown here is derived from an EMBL/GenBank/DDBJ whole genome shotgun (WGS) entry which is preliminary data.</text>
</comment>
<reference evidence="8" key="2">
    <citation type="submission" date="2011-10" db="EMBL/GenBank/DDBJ databases">
        <title>The Genome Sequence of Granulicatella elegans ATCC 700633.</title>
        <authorList>
            <consortium name="The Broad Institute Genome Sequencing Platform"/>
            <consortium name="The Broad Institute Genome Sequencing Center for Infectious Disease"/>
            <person name="Earl A."/>
            <person name="Ward D."/>
            <person name="Feldgarden M."/>
            <person name="Gevers D."/>
            <person name="Sibley C.D."/>
            <person name="Field T.R."/>
            <person name="Grinwis M."/>
            <person name="Eshaghurshan C.S."/>
            <person name="Surette M.G."/>
            <person name="Young S.K."/>
            <person name="Zeng Q."/>
            <person name="Gargeya S."/>
            <person name="Fitzgerald M."/>
            <person name="Haas B."/>
            <person name="Abouelleil A."/>
            <person name="Alvarado L."/>
            <person name="Arachchi H.M."/>
            <person name="Berlin A."/>
            <person name="Brown A."/>
            <person name="Chapman S.B."/>
            <person name="Chen Z."/>
            <person name="Dunbar C."/>
            <person name="Freedman E."/>
            <person name="Gearin G."/>
            <person name="Goldberg J."/>
            <person name="Griggs A."/>
            <person name="Gujja S."/>
            <person name="Heiman D."/>
            <person name="Howarth C."/>
            <person name="Larson L."/>
            <person name="Lui A."/>
            <person name="MacDonald P.J.P."/>
            <person name="Montmayeur A."/>
            <person name="Murphy C."/>
            <person name="Neiman D."/>
            <person name="Pearson M."/>
            <person name="Priest M."/>
            <person name="Roberts A."/>
            <person name="Saif S."/>
            <person name="Shea T."/>
            <person name="Shenoy N."/>
            <person name="Sisk P."/>
            <person name="Stolte C."/>
            <person name="Sykes S."/>
            <person name="Wortman J."/>
            <person name="Nusbaum C."/>
            <person name="Birren B."/>
        </authorList>
    </citation>
    <scope>NUCLEOTIDE SEQUENCE [LARGE SCALE GENOMIC DNA]</scope>
    <source>
        <strain evidence="8">ATCC 700633</strain>
    </source>
</reference>
<organism evidence="8 9">
    <name type="scientific">Granulicatella elegans ATCC 700633</name>
    <dbReference type="NCBI Taxonomy" id="626369"/>
    <lineage>
        <taxon>Bacteria</taxon>
        <taxon>Bacillati</taxon>
        <taxon>Bacillota</taxon>
        <taxon>Bacilli</taxon>
        <taxon>Lactobacillales</taxon>
        <taxon>Carnobacteriaceae</taxon>
        <taxon>Granulicatella</taxon>
    </lineage>
</organism>
<dbReference type="GO" id="GO:0005737">
    <property type="term" value="C:cytoplasm"/>
    <property type="evidence" value="ECO:0007669"/>
    <property type="project" value="UniProtKB-SubCell"/>
</dbReference>
<feature type="coiled-coil region" evidence="7">
    <location>
        <begin position="28"/>
        <end position="55"/>
    </location>
</feature>
<dbReference type="Pfam" id="PF05103">
    <property type="entry name" value="DivIVA"/>
    <property type="match status" value="1"/>
</dbReference>
<evidence type="ECO:0000256" key="5">
    <source>
        <dbReference type="ARBA" id="ARBA00023054"/>
    </source>
</evidence>
<evidence type="ECO:0000256" key="6">
    <source>
        <dbReference type="ARBA" id="ARBA00023306"/>
    </source>
</evidence>
<reference evidence="8" key="1">
    <citation type="submission" date="2009-09" db="EMBL/GenBank/DDBJ databases">
        <authorList>
            <consortium name="The Broad Institute Genome Sequencing Platform"/>
            <person name="Ward D."/>
            <person name="Feldgarden M."/>
            <person name="Earl A."/>
            <person name="Young S.K."/>
            <person name="Zeng Q."/>
            <person name="Koehrsen M."/>
            <person name="Alvarado L."/>
            <person name="Berlin A."/>
            <person name="Bochicchio J."/>
            <person name="Borenstein D."/>
            <person name="Chapman S.B."/>
            <person name="Chen Z."/>
            <person name="Engels R."/>
            <person name="Freedman E."/>
            <person name="Gellesch M."/>
            <person name="Goldberg J."/>
            <person name="Griggs A."/>
            <person name="Gujja S."/>
            <person name="Heilman E."/>
            <person name="Heiman D."/>
            <person name="Hepburn T."/>
            <person name="Howarth C."/>
            <person name="Jen D."/>
            <person name="Larson L."/>
            <person name="Lewis B."/>
            <person name="Mehta T."/>
            <person name="Park D."/>
            <person name="Pearson M."/>
            <person name="Roberts A."/>
            <person name="Saif S."/>
            <person name="Shea T."/>
            <person name="Shenoy N."/>
            <person name="Sisk P."/>
            <person name="Stolte C."/>
            <person name="Sykes S."/>
            <person name="Thomson T."/>
            <person name="Walk T."/>
            <person name="White J."/>
            <person name="Yandava C."/>
            <person name="Sibley C.D."/>
            <person name="Field T.R."/>
            <person name="Grinwis M."/>
            <person name="Eshaghurshan C.S."/>
            <person name="Surette M.G."/>
            <person name="Haas B."/>
            <person name="Nusbaum C."/>
            <person name="Birren B."/>
        </authorList>
    </citation>
    <scope>NUCLEOTIDE SEQUENCE [LARGE SCALE GENOMIC DNA]</scope>
    <source>
        <strain evidence="8">ATCC 700633</strain>
    </source>
</reference>
<keyword evidence="6" id="KW-0131">Cell cycle</keyword>
<evidence type="ECO:0000256" key="4">
    <source>
        <dbReference type="ARBA" id="ARBA00022618"/>
    </source>
</evidence>
<keyword evidence="9" id="KW-1185">Reference proteome</keyword>
<comment type="similarity">
    <text evidence="2">Belongs to the DivIVA family.</text>
</comment>
<keyword evidence="5 7" id="KW-0175">Coiled coil</keyword>
<dbReference type="InterPro" id="IPR007793">
    <property type="entry name" value="DivIVA_fam"/>
</dbReference>
<dbReference type="STRING" id="626369.HMPREF0446_00746"/>
<accession>D0BLB1</accession>
<feature type="coiled-coil region" evidence="7">
    <location>
        <begin position="85"/>
        <end position="123"/>
    </location>
</feature>
<dbReference type="PANTHER" id="PTHR35794">
    <property type="entry name" value="CELL DIVISION PROTEIN DIVIVA"/>
    <property type="match status" value="1"/>
</dbReference>
<sequence length="215" mass="24951">MLTPIEIHNKEFPTKFKGYDPEEVNDYLDEVIRTVEQLIRENKDLEKRVKFNEEKVSYFNSIQETLNKSIIVAQEAADRLKENARKDAEIIIFEAEKEAERLLKEAAEKATEINRETDALKKETRMFRQRLQIMVESQLEMIKNEEWDLLLNSHSKIEVSAPSIDTILAGRAKKNEQLFTPEVTPEVVPTFEEPTSNQQEIILPTDEVITVGGFE</sequence>
<evidence type="ECO:0000256" key="1">
    <source>
        <dbReference type="ARBA" id="ARBA00004496"/>
    </source>
</evidence>
<dbReference type="HOGENOM" id="CLU_076854_0_2_9"/>
<evidence type="ECO:0000256" key="7">
    <source>
        <dbReference type="SAM" id="Coils"/>
    </source>
</evidence>
<dbReference type="PANTHER" id="PTHR35794:SF2">
    <property type="entry name" value="CELL DIVISION PROTEIN DIVIVA"/>
    <property type="match status" value="1"/>
</dbReference>
<gene>
    <name evidence="8" type="ORF">HMPREF0446_00746</name>
</gene>
<name>D0BLB1_9LACT</name>
<dbReference type="EMBL" id="ACRF02000011">
    <property type="protein sequence ID" value="EEW93864.1"/>
    <property type="molecule type" value="Genomic_DNA"/>
</dbReference>
<dbReference type="AlphaFoldDB" id="D0BLB1"/>
<comment type="subcellular location">
    <subcellularLocation>
        <location evidence="1">Cytoplasm</location>
    </subcellularLocation>
</comment>
<dbReference type="InterPro" id="IPR019933">
    <property type="entry name" value="DivIVA_domain"/>
</dbReference>
<proteinExistence type="inferred from homology"/>
<dbReference type="Proteomes" id="UP000002939">
    <property type="component" value="Unassembled WGS sequence"/>
</dbReference>
<dbReference type="Gene3D" id="6.10.250.660">
    <property type="match status" value="1"/>
</dbReference>
<keyword evidence="4" id="KW-0132">Cell division</keyword>
<dbReference type="GO" id="GO:0051301">
    <property type="term" value="P:cell division"/>
    <property type="evidence" value="ECO:0007669"/>
    <property type="project" value="UniProtKB-KW"/>
</dbReference>
<evidence type="ECO:0000256" key="3">
    <source>
        <dbReference type="ARBA" id="ARBA00022490"/>
    </source>
</evidence>
<dbReference type="NCBIfam" id="TIGR03544">
    <property type="entry name" value="DivI1A_domain"/>
    <property type="match status" value="1"/>
</dbReference>